<gene>
    <name evidence="1" type="ORF">E5170_22020</name>
</gene>
<comment type="caution">
    <text evidence="1">The sequence shown here is derived from an EMBL/GenBank/DDBJ whole genome shotgun (WGS) entry which is preliminary data.</text>
</comment>
<name>A0AAQ2D862_9PSED</name>
<proteinExistence type="predicted"/>
<reference evidence="1 2" key="1">
    <citation type="submission" date="2019-04" db="EMBL/GenBank/DDBJ databases">
        <title>Draft genome sequence of Pseudomonas sp. M7D1 isolated from rhizosphere of plant the flowery desert.</title>
        <authorList>
            <person name="Poblete-Morales M."/>
            <person name="Plaza N."/>
            <person name="Corsini G."/>
            <person name="Silva E."/>
        </authorList>
    </citation>
    <scope>NUCLEOTIDE SEQUENCE [LARGE SCALE GENOMIC DNA]</scope>
    <source>
        <strain evidence="1 2">M7D1</strain>
    </source>
</reference>
<evidence type="ECO:0000313" key="1">
    <source>
        <dbReference type="EMBL" id="THF28356.1"/>
    </source>
</evidence>
<organism evidence="1 2">
    <name type="scientific">Pseudomonas atacamensis</name>
    <dbReference type="NCBI Taxonomy" id="2565368"/>
    <lineage>
        <taxon>Bacteria</taxon>
        <taxon>Pseudomonadati</taxon>
        <taxon>Pseudomonadota</taxon>
        <taxon>Gammaproteobacteria</taxon>
        <taxon>Pseudomonadales</taxon>
        <taxon>Pseudomonadaceae</taxon>
        <taxon>Pseudomonas</taxon>
    </lineage>
</organism>
<protein>
    <submittedName>
        <fullName evidence="1">Uncharacterized protein</fullName>
    </submittedName>
</protein>
<dbReference type="EMBL" id="SSBS01000006">
    <property type="protein sequence ID" value="THF28356.1"/>
    <property type="molecule type" value="Genomic_DNA"/>
</dbReference>
<evidence type="ECO:0000313" key="2">
    <source>
        <dbReference type="Proteomes" id="UP000310574"/>
    </source>
</evidence>
<dbReference type="AlphaFoldDB" id="A0AAQ2D862"/>
<accession>A0AAQ2D862</accession>
<sequence>MGEPFHKTFLNIQVKTRPPVGASLLAKAVGQSTKVLNDKPHSRAGSLPQGIYVVSKNTNPGTRPGFVMFPLQP</sequence>
<dbReference type="Proteomes" id="UP000310574">
    <property type="component" value="Unassembled WGS sequence"/>
</dbReference>